<accession>A0A2T3XYM8</accession>
<proteinExistence type="predicted"/>
<organism evidence="1 2">
    <name type="scientific">Trinickia symbiotica</name>
    <dbReference type="NCBI Taxonomy" id="863227"/>
    <lineage>
        <taxon>Bacteria</taxon>
        <taxon>Pseudomonadati</taxon>
        <taxon>Pseudomonadota</taxon>
        <taxon>Betaproteobacteria</taxon>
        <taxon>Burkholderiales</taxon>
        <taxon>Burkholderiaceae</taxon>
        <taxon>Trinickia</taxon>
    </lineage>
</organism>
<dbReference type="AlphaFoldDB" id="A0A2T3XYM8"/>
<reference evidence="1 2" key="1">
    <citation type="submission" date="2018-03" db="EMBL/GenBank/DDBJ databases">
        <title>Whole genome analyses suggest that Burkholderia sensu lato contains two further novel genera in the rhizoxinica-symbiotica group Mycetohabitans gen. nov., and Trinickia gen. nov.: implications for the evolution of diazotrophy and nodulation in the Burkholderiaceae.</title>
        <authorList>
            <person name="Estrada De Los Santos P."/>
            <person name="Palmer M."/>
            <person name="Chavez-Ramirez B."/>
            <person name="Steenkamp E.T."/>
            <person name="Hirsch A.M."/>
            <person name="Manyaka P."/>
            <person name="Maluk M."/>
            <person name="Lafos M."/>
            <person name="Crook M."/>
            <person name="Gross E."/>
            <person name="Simon M.F."/>
            <person name="Bueno Dos Reis Junior F."/>
            <person name="Poole P.S."/>
            <person name="Venter S.N."/>
            <person name="James E.K."/>
        </authorList>
    </citation>
    <scope>NUCLEOTIDE SEQUENCE [LARGE SCALE GENOMIC DNA]</scope>
    <source>
        <strain evidence="1 2">JPY-366</strain>
    </source>
</reference>
<protein>
    <submittedName>
        <fullName evidence="1">Uncharacterized protein</fullName>
    </submittedName>
</protein>
<dbReference type="EMBL" id="PYUC01000003">
    <property type="protein sequence ID" value="PTB21615.1"/>
    <property type="molecule type" value="Genomic_DNA"/>
</dbReference>
<evidence type="ECO:0000313" key="1">
    <source>
        <dbReference type="EMBL" id="PTB21615.1"/>
    </source>
</evidence>
<comment type="caution">
    <text evidence="1">The sequence shown here is derived from an EMBL/GenBank/DDBJ whole genome shotgun (WGS) entry which is preliminary data.</text>
</comment>
<sequence length="176" mass="19145">MPAITLPTTVESTPTTFTPAFPFVSQANDFDDVLAITGMLSLGALKTSEEVRQLAIAKARHPARGPYFYTEERIAALLAQIQLVASVYKEVSTVSDIPDVALLVVEYVPDMDMGRHILFHRAKATHTSGTTIEYALDPLPGIPPAERVRTDIKNLIGRGTWTIGVHQMKTKAGASK</sequence>
<evidence type="ECO:0000313" key="2">
    <source>
        <dbReference type="Proteomes" id="UP000240638"/>
    </source>
</evidence>
<dbReference type="RefSeq" id="WP_107150116.1">
    <property type="nucleotide sequence ID" value="NZ_PYUC01000003.1"/>
</dbReference>
<gene>
    <name evidence="1" type="ORF">C9I57_08280</name>
</gene>
<dbReference type="Proteomes" id="UP000240638">
    <property type="component" value="Unassembled WGS sequence"/>
</dbReference>
<name>A0A2T3XYM8_9BURK</name>